<evidence type="ECO:0000313" key="3">
    <source>
        <dbReference type="EMBL" id="TRL31351.1"/>
    </source>
</evidence>
<comment type="function">
    <text evidence="2">Antitoxin component of a type II toxin-antitoxin (TA) system.</text>
</comment>
<comment type="similarity">
    <text evidence="1 2">Belongs to the phD/YefM antitoxin family.</text>
</comment>
<evidence type="ECO:0000256" key="2">
    <source>
        <dbReference type="RuleBase" id="RU362080"/>
    </source>
</evidence>
<dbReference type="NCBIfam" id="TIGR01552">
    <property type="entry name" value="phd_fam"/>
    <property type="match status" value="1"/>
</dbReference>
<dbReference type="InterPro" id="IPR036165">
    <property type="entry name" value="YefM-like_sf"/>
</dbReference>
<dbReference type="Gene3D" id="3.40.1620.10">
    <property type="entry name" value="YefM-like domain"/>
    <property type="match status" value="1"/>
</dbReference>
<gene>
    <name evidence="3" type="ORF">FM996_13845</name>
</gene>
<dbReference type="Pfam" id="PF02604">
    <property type="entry name" value="PhdYeFM_antitox"/>
    <property type="match status" value="1"/>
</dbReference>
<name>A0A549SP03_METSR</name>
<evidence type="ECO:0000256" key="1">
    <source>
        <dbReference type="ARBA" id="ARBA00009981"/>
    </source>
</evidence>
<dbReference type="Proteomes" id="UP000316781">
    <property type="component" value="Unassembled WGS sequence"/>
</dbReference>
<accession>A0A549SP03</accession>
<protein>
    <recommendedName>
        <fullName evidence="2">Antitoxin</fullName>
    </recommendedName>
</protein>
<proteinExistence type="inferred from homology"/>
<dbReference type="EMBL" id="VJMF01000057">
    <property type="protein sequence ID" value="TRL31351.1"/>
    <property type="molecule type" value="Genomic_DNA"/>
</dbReference>
<organism evidence="3 4">
    <name type="scientific">Methylosinus sporium</name>
    <dbReference type="NCBI Taxonomy" id="428"/>
    <lineage>
        <taxon>Bacteria</taxon>
        <taxon>Pseudomonadati</taxon>
        <taxon>Pseudomonadota</taxon>
        <taxon>Alphaproteobacteria</taxon>
        <taxon>Hyphomicrobiales</taxon>
        <taxon>Methylocystaceae</taxon>
        <taxon>Methylosinus</taxon>
    </lineage>
</organism>
<sequence>MKVSTAEFIKNYGTLADKALSEPVTITKNGRDRLVMISAEEYSRLKRRDRRVVKLEEFTAEEIALIAQAEVPPGHERLDEELKDWRP</sequence>
<dbReference type="SUPFAM" id="SSF143120">
    <property type="entry name" value="YefM-like"/>
    <property type="match status" value="1"/>
</dbReference>
<reference evidence="3 4" key="1">
    <citation type="submission" date="2019-07" db="EMBL/GenBank/DDBJ databases">
        <title>Ln-dependent methylotrophs.</title>
        <authorList>
            <person name="Tani A."/>
        </authorList>
    </citation>
    <scope>NUCLEOTIDE SEQUENCE [LARGE SCALE GENOMIC DNA]</scope>
    <source>
        <strain evidence="3 4">SM89A</strain>
    </source>
</reference>
<evidence type="ECO:0000313" key="4">
    <source>
        <dbReference type="Proteomes" id="UP000316781"/>
    </source>
</evidence>
<dbReference type="AlphaFoldDB" id="A0A549SP03"/>
<dbReference type="RefSeq" id="WP_142863499.1">
    <property type="nucleotide sequence ID" value="NZ_VJMF01000057.1"/>
</dbReference>
<comment type="caution">
    <text evidence="3">The sequence shown here is derived from an EMBL/GenBank/DDBJ whole genome shotgun (WGS) entry which is preliminary data.</text>
</comment>
<dbReference type="InterPro" id="IPR006442">
    <property type="entry name" value="Antitoxin_Phd/YefM"/>
</dbReference>